<dbReference type="Pfam" id="PF02502">
    <property type="entry name" value="LacAB_rpiB"/>
    <property type="match status" value="1"/>
</dbReference>
<feature type="domain" description="CRAL-TRIO" evidence="3">
    <location>
        <begin position="428"/>
        <end position="543"/>
    </location>
</feature>
<dbReference type="Proteomes" id="UP000797356">
    <property type="component" value="Chromosome 6"/>
</dbReference>
<reference evidence="4" key="2">
    <citation type="submission" date="2019-07" db="EMBL/GenBank/DDBJ databases">
        <authorList>
            <person name="Yang Y."/>
            <person name="Bocs S."/>
            <person name="Baudouin L."/>
        </authorList>
    </citation>
    <scope>NUCLEOTIDE SEQUENCE</scope>
    <source>
        <tissue evidence="4">Spear leaf of Hainan Tall coconut</tissue>
    </source>
</reference>
<dbReference type="OrthoDB" id="1434354at2759"/>
<dbReference type="InterPro" id="IPR011051">
    <property type="entry name" value="RmlC_Cupin_sf"/>
</dbReference>
<dbReference type="Gene3D" id="2.60.120.10">
    <property type="entry name" value="Jelly Rolls"/>
    <property type="match status" value="1"/>
</dbReference>
<dbReference type="GO" id="GO:0005975">
    <property type="term" value="P:carbohydrate metabolic process"/>
    <property type="evidence" value="ECO:0007669"/>
    <property type="project" value="InterPro"/>
</dbReference>
<proteinExistence type="predicted"/>
<evidence type="ECO:0000259" key="3">
    <source>
        <dbReference type="PROSITE" id="PS50191"/>
    </source>
</evidence>
<evidence type="ECO:0000313" key="5">
    <source>
        <dbReference type="Proteomes" id="UP000797356"/>
    </source>
</evidence>
<gene>
    <name evidence="4" type="ORF">COCNU_06G008800</name>
</gene>
<evidence type="ECO:0000256" key="1">
    <source>
        <dbReference type="SAM" id="Coils"/>
    </source>
</evidence>
<dbReference type="SUPFAM" id="SSF51182">
    <property type="entry name" value="RmlC-like cupins"/>
    <property type="match status" value="1"/>
</dbReference>
<keyword evidence="5" id="KW-1185">Reference proteome</keyword>
<accession>A0A8K0IB76</accession>
<dbReference type="SMART" id="SM00516">
    <property type="entry name" value="SEC14"/>
    <property type="match status" value="1"/>
</dbReference>
<dbReference type="Gene3D" id="3.40.1400.10">
    <property type="entry name" value="Sugar-phosphate isomerase, RpiB/LacA/LacB"/>
    <property type="match status" value="1"/>
</dbReference>
<dbReference type="InterPro" id="IPR013096">
    <property type="entry name" value="Cupin_2"/>
</dbReference>
<dbReference type="SUPFAM" id="SSF103256">
    <property type="entry name" value="Hypothetical protein TM0160"/>
    <property type="match status" value="1"/>
</dbReference>
<dbReference type="InterPro" id="IPR036273">
    <property type="entry name" value="CRAL/TRIO_N_dom_sf"/>
</dbReference>
<evidence type="ECO:0000256" key="2">
    <source>
        <dbReference type="SAM" id="MobiDB-lite"/>
    </source>
</evidence>
<dbReference type="GO" id="GO:0004518">
    <property type="term" value="F:nuclease activity"/>
    <property type="evidence" value="ECO:0007669"/>
    <property type="project" value="InterPro"/>
</dbReference>
<dbReference type="InterPro" id="IPR036865">
    <property type="entry name" value="CRAL-TRIO_dom_sf"/>
</dbReference>
<feature type="region of interest" description="Disordered" evidence="2">
    <location>
        <begin position="683"/>
        <end position="704"/>
    </location>
</feature>
<dbReference type="SUPFAM" id="SSF89623">
    <property type="entry name" value="Ribose/Galactose isomerase RpiB/AlsB"/>
    <property type="match status" value="1"/>
</dbReference>
<name>A0A8K0IB76_COCNU</name>
<dbReference type="Gene3D" id="1.10.8.20">
    <property type="entry name" value="N-terminal domain of phosphatidylinositol transfer protein sec14p"/>
    <property type="match status" value="1"/>
</dbReference>
<dbReference type="InterPro" id="IPR036569">
    <property type="entry name" value="RpiB_LacA_LacB_sf"/>
</dbReference>
<dbReference type="InterPro" id="IPR011074">
    <property type="entry name" value="CRAL/TRIO_N_dom"/>
</dbReference>
<dbReference type="InterPro" id="IPR003500">
    <property type="entry name" value="RpiB_LacA_LacB"/>
</dbReference>
<dbReference type="PROSITE" id="PS50191">
    <property type="entry name" value="CRAL_TRIO"/>
    <property type="match status" value="1"/>
</dbReference>
<keyword evidence="1" id="KW-0175">Coiled coil</keyword>
<dbReference type="SUPFAM" id="SSF46938">
    <property type="entry name" value="CRAL/TRIO N-terminal domain"/>
    <property type="match status" value="1"/>
</dbReference>
<dbReference type="SUPFAM" id="SSF52087">
    <property type="entry name" value="CRAL/TRIO domain"/>
    <property type="match status" value="1"/>
</dbReference>
<dbReference type="Gene3D" id="3.40.525.10">
    <property type="entry name" value="CRAL-TRIO lipid binding domain"/>
    <property type="match status" value="1"/>
</dbReference>
<comment type="caution">
    <text evidence="4">The sequence shown here is derived from an EMBL/GenBank/DDBJ whole genome shotgun (WGS) entry which is preliminary data.</text>
</comment>
<dbReference type="PANTHER" id="PTHR30345:SF0">
    <property type="entry name" value="DNA DAMAGE-REPAIR_TOLERATION PROTEIN DRT102"/>
    <property type="match status" value="1"/>
</dbReference>
<dbReference type="Pfam" id="PF07883">
    <property type="entry name" value="Cupin_2"/>
    <property type="match status" value="1"/>
</dbReference>
<dbReference type="PANTHER" id="PTHR30345">
    <property type="entry name" value="RIBOSE-5-PHOSPHATE ISOMERASE B"/>
    <property type="match status" value="1"/>
</dbReference>
<protein>
    <submittedName>
        <fullName evidence="4">Putative Bifunctional nuclease 2</fullName>
    </submittedName>
</protein>
<feature type="region of interest" description="Disordered" evidence="2">
    <location>
        <begin position="546"/>
        <end position="569"/>
    </location>
</feature>
<evidence type="ECO:0000313" key="4">
    <source>
        <dbReference type="EMBL" id="KAG1347051.1"/>
    </source>
</evidence>
<dbReference type="Pfam" id="PF03765">
    <property type="entry name" value="CRAL_TRIO_N"/>
    <property type="match status" value="1"/>
</dbReference>
<feature type="coiled-coil region" evidence="1">
    <location>
        <begin position="712"/>
        <end position="764"/>
    </location>
</feature>
<dbReference type="SMART" id="SM01100">
    <property type="entry name" value="CRAL_TRIO_N"/>
    <property type="match status" value="1"/>
</dbReference>
<dbReference type="Gene3D" id="3.10.690.10">
    <property type="entry name" value="Bifunctional nuclease domain"/>
    <property type="match status" value="2"/>
</dbReference>
<reference evidence="4" key="1">
    <citation type="journal article" date="2017" name="Gigascience">
        <title>The genome draft of coconut (Cocos nucifera).</title>
        <authorList>
            <person name="Xiao Y."/>
            <person name="Xu P."/>
            <person name="Fan H."/>
            <person name="Baudouin L."/>
            <person name="Xia W."/>
            <person name="Bocs S."/>
            <person name="Xu J."/>
            <person name="Li Q."/>
            <person name="Guo A."/>
            <person name="Zhou L."/>
            <person name="Li J."/>
            <person name="Wu Y."/>
            <person name="Ma Z."/>
            <person name="Armero A."/>
            <person name="Issali A.E."/>
            <person name="Liu N."/>
            <person name="Peng M."/>
            <person name="Yang Y."/>
        </authorList>
    </citation>
    <scope>NUCLEOTIDE SEQUENCE</scope>
    <source>
        <tissue evidence="4">Spear leaf of Hainan Tall coconut</tissue>
    </source>
</reference>
<sequence length="1173" mass="130143">MAIIEGPVICRPAVQHAKQARVCTPIINTSLIKTSHLRSGFWGSKARCRSITRVGALSIQPCERKCWPVRCSFSSSSDGNGSMAGNFSENDEEYVNSSVIEAVEVRSGSAGFMIKMRDGTHLRCVHNNPQGGSLPDYAPHPAIVLKMEDGSGLLLPIIVLEMPSVLLMAAVRNVHIARPTIYQVVKEMIEKMGYEVGNEKESISFDLRPSDAINMAVRCKVPIQVNRHLAYSDGMRVIEPSKLAAQASQLDGMLFTELDRPDGHPCSETKEFGLVRNMLIAAVEERYKDAGFEGMSSHDERKERKSDFENSEDERRTRIGSLKKKAINASTKFRHSLRKKSRRKSENRVLSIKDVRDIGELQAVDAFRQSLIMDELLPAKLDDYHMMLRFLKARKFDVEKAKQMWSEMLQWRKEFGVDTILEDFEYTELNEVLQYYPHGCHGVDKEGRPVYIERLGKVDPNKLMQVTTIDRYIKYHVKEFERCFAIKFPACSIAAKKHIDSNTTILDVQGVMVVSGEAQCARQIVTVSNSEGKIIAYAKPQYPTIKGGDTSTAESGSEAEDIASPKAPTNYGSNPQLTTVLEEGKTVGNASLPVGSPEFQECVPMVDKAIDSDWNKEASSQLRFGSKGSLSFIDMCKHHQGVRPQIVMWLTAFVMTLFTLLRSITSHVTKKLPERKTFDLDNSYPEYALDPSPKEEFRPPSPSPGYTEADLLSSVLKRLGELEGKVDMLQAKPSELPYEKEELLNAAVRRVDALEAELITTKKALHEALMRQEELLAYFDRQKETKFRVSFFNKGYCLRLMLRWEEKVLLLKLGTVMNWFGRCHSAIHALCNQRGGGLRKQQSSRAELQPGDQVSAMASGDNLTAAAENGTASPAPSLRIYAGADSFGCALKDALVAHLRSLPGIDIIDLGTDKYYSIAERIGRQVSSAAGDDGGQPETRGLLACGTGVGVSIFANKFPRVYATTCSSVGDAVNTRSINACNVLSVSGMFTAPTDAVKILDAWLRTPFKSPCPASDDAPWPEDLQSFFDQSVAEMAAIPAPAGGCAICVPRKGMEFEPVGIMPGGEMRIVRESPTSAYVRFKAGSVEPAHHHTFGHDLVVIKGKKKVWNLTKKESYKLEDGDFLFTPAGDVHRVKYLEDTEFFIRWDGKWDIFLDEDLAAAADVINKDMGTGN</sequence>
<dbReference type="InterPro" id="IPR014710">
    <property type="entry name" value="RmlC-like_jellyroll"/>
</dbReference>
<dbReference type="Pfam" id="PF00650">
    <property type="entry name" value="CRAL_TRIO"/>
    <property type="match status" value="1"/>
</dbReference>
<dbReference type="InterPro" id="IPR036104">
    <property type="entry name" value="BFN_sf"/>
</dbReference>
<dbReference type="EMBL" id="CM017877">
    <property type="protein sequence ID" value="KAG1347051.1"/>
    <property type="molecule type" value="Genomic_DNA"/>
</dbReference>
<feature type="region of interest" description="Disordered" evidence="2">
    <location>
        <begin position="291"/>
        <end position="321"/>
    </location>
</feature>
<dbReference type="InterPro" id="IPR001251">
    <property type="entry name" value="CRAL-TRIO_dom"/>
</dbReference>
<feature type="compositionally biased region" description="Basic and acidic residues" evidence="2">
    <location>
        <begin position="291"/>
        <end position="317"/>
    </location>
</feature>
<organism evidence="4 5">
    <name type="scientific">Cocos nucifera</name>
    <name type="common">Coconut palm</name>
    <dbReference type="NCBI Taxonomy" id="13894"/>
    <lineage>
        <taxon>Eukaryota</taxon>
        <taxon>Viridiplantae</taxon>
        <taxon>Streptophyta</taxon>
        <taxon>Embryophyta</taxon>
        <taxon>Tracheophyta</taxon>
        <taxon>Spermatophyta</taxon>
        <taxon>Magnoliopsida</taxon>
        <taxon>Liliopsida</taxon>
        <taxon>Arecaceae</taxon>
        <taxon>Arecoideae</taxon>
        <taxon>Cocoseae</taxon>
        <taxon>Attaleinae</taxon>
        <taxon>Cocos</taxon>
    </lineage>
</organism>
<dbReference type="GO" id="GO:0016853">
    <property type="term" value="F:isomerase activity"/>
    <property type="evidence" value="ECO:0007669"/>
    <property type="project" value="InterPro"/>
</dbReference>
<dbReference type="AlphaFoldDB" id="A0A8K0IB76"/>